<dbReference type="GO" id="GO:0000981">
    <property type="term" value="F:DNA-binding transcription factor activity, RNA polymerase II-specific"/>
    <property type="evidence" value="ECO:0007669"/>
    <property type="project" value="InterPro"/>
</dbReference>
<keyword evidence="2" id="KW-0805">Transcription regulation</keyword>
<dbReference type="EMBL" id="JAJTJA010000014">
    <property type="protein sequence ID" value="KAH8689919.1"/>
    <property type="molecule type" value="Genomic_DNA"/>
</dbReference>
<dbReference type="Gene3D" id="4.10.240.10">
    <property type="entry name" value="Zn(2)-C6 fungal-type DNA-binding domain"/>
    <property type="match status" value="1"/>
</dbReference>
<dbReference type="SUPFAM" id="SSF57701">
    <property type="entry name" value="Zn2/Cys6 DNA-binding domain"/>
    <property type="match status" value="1"/>
</dbReference>
<dbReference type="InterPro" id="IPR051127">
    <property type="entry name" value="Fungal_SecMet_Regulators"/>
</dbReference>
<dbReference type="PANTHER" id="PTHR47424:SF6">
    <property type="entry name" value="PROLINE UTILIZATION TRANS-ACTIVATOR"/>
    <property type="match status" value="1"/>
</dbReference>
<evidence type="ECO:0000256" key="5">
    <source>
        <dbReference type="ARBA" id="ARBA00023242"/>
    </source>
</evidence>
<organism evidence="8 9">
    <name type="scientific">Talaromyces proteolyticus</name>
    <dbReference type="NCBI Taxonomy" id="1131652"/>
    <lineage>
        <taxon>Eukaryota</taxon>
        <taxon>Fungi</taxon>
        <taxon>Dikarya</taxon>
        <taxon>Ascomycota</taxon>
        <taxon>Pezizomycotina</taxon>
        <taxon>Eurotiomycetes</taxon>
        <taxon>Eurotiomycetidae</taxon>
        <taxon>Eurotiales</taxon>
        <taxon>Trichocomaceae</taxon>
        <taxon>Talaromyces</taxon>
        <taxon>Talaromyces sect. Bacilispori</taxon>
    </lineage>
</organism>
<dbReference type="SMART" id="SM00906">
    <property type="entry name" value="Fungal_trans"/>
    <property type="match status" value="1"/>
</dbReference>
<protein>
    <submittedName>
        <fullName evidence="8">C6 transcription factor</fullName>
    </submittedName>
</protein>
<gene>
    <name evidence="8" type="ORF">BGW36DRAFT_307579</name>
</gene>
<keyword evidence="9" id="KW-1185">Reference proteome</keyword>
<evidence type="ECO:0000256" key="6">
    <source>
        <dbReference type="SAM" id="MobiDB-lite"/>
    </source>
</evidence>
<sequence length="723" mass="81044">MPFPRTRPSKRYRPHVPLDKRKRAVRACISCRDGKKKCVLTSENQCRSCTRAGQACIFETKPKHRDDTRSQEPLKWNNAFTNHLARSSVWETVAMDVSRSFHEGFPGINLDPEQFSMISKLFQEAVQRNELRLVPESDSPGGESSTSLNWTPRPRVNMESQSIGSSATAVVDSTPSASHASFLKAVSDTISPVHVKGQDSPVHLSSLAQEEDAFVLLTVLNQLPPYEDAQALVDVFFTYLESNWYYFDEKWFRNLLIEMYMNKACALRRKQCTAICLVLLVLALGRTFEHLSRPANLLDTDREIPGRTFFAQATKLLPRVIATNSVESAICCLLTSLYLLATEDISHHHIYLGLALNLAVNLSLHRMGMGNDETPQAHEMKVRLFWTIYSIERQTSVIMGLPTMLQLKDITVPLPQRRQDLDKDGFQRVDRLVAFTTLTMIMDEIINAGPIEQSSTTFDWACSKLESWKQSVPAHLLSAQESSFRANAHLNIGYNMIWVNMGRGVILRLVRKRLHPEAAGSRSPEGNEMYLRSQKLAERCTESATIVIDWISQLHSRDLLARFSFTDIHTCSSAIIMLLLIALLRSPYHQLLHITRGIEALRFMADGSTLAMNALQLVERLQGAVYKSTSVVNTDSILHQQPPSLEPLGQNLSQSITLNPAGGVPYVAVANDTACEITAPDIAPLDLTLFADLEPSLLDYSDQYLALFGFDGFGSTLDPNFAM</sequence>
<evidence type="ECO:0000313" key="9">
    <source>
        <dbReference type="Proteomes" id="UP001201262"/>
    </source>
</evidence>
<feature type="region of interest" description="Disordered" evidence="6">
    <location>
        <begin position="134"/>
        <end position="155"/>
    </location>
</feature>
<feature type="domain" description="Zn(2)-C6 fungal-type" evidence="7">
    <location>
        <begin position="27"/>
        <end position="56"/>
    </location>
</feature>
<dbReference type="RefSeq" id="XP_046066202.1">
    <property type="nucleotide sequence ID" value="XM_046212251.1"/>
</dbReference>
<accession>A0AAD4PSZ0</accession>
<evidence type="ECO:0000256" key="2">
    <source>
        <dbReference type="ARBA" id="ARBA00023015"/>
    </source>
</evidence>
<dbReference type="GO" id="GO:0008270">
    <property type="term" value="F:zinc ion binding"/>
    <property type="evidence" value="ECO:0007669"/>
    <property type="project" value="InterPro"/>
</dbReference>
<dbReference type="InterPro" id="IPR007219">
    <property type="entry name" value="XnlR_reg_dom"/>
</dbReference>
<evidence type="ECO:0000259" key="7">
    <source>
        <dbReference type="PROSITE" id="PS00463"/>
    </source>
</evidence>
<dbReference type="PROSITE" id="PS00463">
    <property type="entry name" value="ZN2_CY6_FUNGAL_1"/>
    <property type="match status" value="1"/>
</dbReference>
<keyword evidence="3" id="KW-0238">DNA-binding</keyword>
<proteinExistence type="predicted"/>
<dbReference type="AlphaFoldDB" id="A0AAD4PSZ0"/>
<evidence type="ECO:0000256" key="3">
    <source>
        <dbReference type="ARBA" id="ARBA00023125"/>
    </source>
</evidence>
<dbReference type="Pfam" id="PF04082">
    <property type="entry name" value="Fungal_trans"/>
    <property type="match status" value="1"/>
</dbReference>
<evidence type="ECO:0000313" key="8">
    <source>
        <dbReference type="EMBL" id="KAH8689919.1"/>
    </source>
</evidence>
<dbReference type="CDD" id="cd00067">
    <property type="entry name" value="GAL4"/>
    <property type="match status" value="1"/>
</dbReference>
<name>A0AAD4PSZ0_9EURO</name>
<dbReference type="InterPro" id="IPR001138">
    <property type="entry name" value="Zn2Cys6_DnaBD"/>
</dbReference>
<dbReference type="GO" id="GO:0003677">
    <property type="term" value="F:DNA binding"/>
    <property type="evidence" value="ECO:0007669"/>
    <property type="project" value="UniProtKB-KW"/>
</dbReference>
<evidence type="ECO:0000256" key="4">
    <source>
        <dbReference type="ARBA" id="ARBA00023163"/>
    </source>
</evidence>
<evidence type="ECO:0000256" key="1">
    <source>
        <dbReference type="ARBA" id="ARBA00022723"/>
    </source>
</evidence>
<comment type="caution">
    <text evidence="8">The sequence shown here is derived from an EMBL/GenBank/DDBJ whole genome shotgun (WGS) entry which is preliminary data.</text>
</comment>
<dbReference type="SMART" id="SM00066">
    <property type="entry name" value="GAL4"/>
    <property type="match status" value="1"/>
</dbReference>
<dbReference type="InterPro" id="IPR036864">
    <property type="entry name" value="Zn2-C6_fun-type_DNA-bd_sf"/>
</dbReference>
<reference evidence="8" key="1">
    <citation type="submission" date="2021-12" db="EMBL/GenBank/DDBJ databases">
        <title>Convergent genome expansion in fungi linked to evolution of root-endophyte symbiosis.</title>
        <authorList>
            <consortium name="DOE Joint Genome Institute"/>
            <person name="Ke Y.-H."/>
            <person name="Bonito G."/>
            <person name="Liao H.-L."/>
            <person name="Looney B."/>
            <person name="Rojas-Flechas A."/>
            <person name="Nash J."/>
            <person name="Hameed K."/>
            <person name="Schadt C."/>
            <person name="Martin F."/>
            <person name="Crous P.W."/>
            <person name="Miettinen O."/>
            <person name="Magnuson J.K."/>
            <person name="Labbe J."/>
            <person name="Jacobson D."/>
            <person name="Doktycz M.J."/>
            <person name="Veneault-Fourrey C."/>
            <person name="Kuo A."/>
            <person name="Mondo S."/>
            <person name="Calhoun S."/>
            <person name="Riley R."/>
            <person name="Ohm R."/>
            <person name="LaButti K."/>
            <person name="Andreopoulos B."/>
            <person name="Pangilinan J."/>
            <person name="Nolan M."/>
            <person name="Tritt A."/>
            <person name="Clum A."/>
            <person name="Lipzen A."/>
            <person name="Daum C."/>
            <person name="Barry K."/>
            <person name="Grigoriev I.V."/>
            <person name="Vilgalys R."/>
        </authorList>
    </citation>
    <scope>NUCLEOTIDE SEQUENCE</scope>
    <source>
        <strain evidence="8">PMI_201</strain>
    </source>
</reference>
<keyword evidence="1" id="KW-0479">Metal-binding</keyword>
<dbReference type="GO" id="GO:0006351">
    <property type="term" value="P:DNA-templated transcription"/>
    <property type="evidence" value="ECO:0007669"/>
    <property type="project" value="InterPro"/>
</dbReference>
<dbReference type="CDD" id="cd12148">
    <property type="entry name" value="fungal_TF_MHR"/>
    <property type="match status" value="1"/>
</dbReference>
<keyword evidence="5" id="KW-0539">Nucleus</keyword>
<dbReference type="PANTHER" id="PTHR47424">
    <property type="entry name" value="REGULATORY PROTEIN GAL4"/>
    <property type="match status" value="1"/>
</dbReference>
<keyword evidence="4" id="KW-0804">Transcription</keyword>
<dbReference type="GeneID" id="70242538"/>
<dbReference type="Proteomes" id="UP001201262">
    <property type="component" value="Unassembled WGS sequence"/>
</dbReference>